<evidence type="ECO:0000313" key="2">
    <source>
        <dbReference type="Proteomes" id="UP001259587"/>
    </source>
</evidence>
<sequence length="165" mass="17524">MTIANLTLSITLIGIGATLVMDLWALLLRRLGITTLNYAMLGRWAGHVLQGRIRHQAIAKATPVRHELAWGWLLHYAIGLLFAALLVAMAGQGWLLSPALSQALIFGLCSAIAPLCLMQPAMGAGFFAAKTPTPLKNCLRSLCTHAVFGLGLFMSAQLSCAIGSA</sequence>
<gene>
    <name evidence="1" type="ORF">J2W83_004668</name>
</gene>
<proteinExistence type="predicted"/>
<name>A0ACC6K9G4_9PSED</name>
<reference evidence="1" key="1">
    <citation type="submission" date="2023-07" db="EMBL/GenBank/DDBJ databases">
        <title>Sorghum-associated microbial communities from plants grown in Nebraska, USA.</title>
        <authorList>
            <person name="Schachtman D."/>
        </authorList>
    </citation>
    <scope>NUCLEOTIDE SEQUENCE</scope>
    <source>
        <strain evidence="1">BE56</strain>
    </source>
</reference>
<protein>
    <submittedName>
        <fullName evidence="1">Uncharacterized protein</fullName>
    </submittedName>
</protein>
<dbReference type="EMBL" id="JAVDTH010000040">
    <property type="protein sequence ID" value="MDR6715031.1"/>
    <property type="molecule type" value="Genomic_DNA"/>
</dbReference>
<organism evidence="1 2">
    <name type="scientific">Pseudomonas hunanensis</name>
    <dbReference type="NCBI Taxonomy" id="1247546"/>
    <lineage>
        <taxon>Bacteria</taxon>
        <taxon>Pseudomonadati</taxon>
        <taxon>Pseudomonadota</taxon>
        <taxon>Gammaproteobacteria</taxon>
        <taxon>Pseudomonadales</taxon>
        <taxon>Pseudomonadaceae</taxon>
        <taxon>Pseudomonas</taxon>
    </lineage>
</organism>
<comment type="caution">
    <text evidence="1">The sequence shown here is derived from an EMBL/GenBank/DDBJ whole genome shotgun (WGS) entry which is preliminary data.</text>
</comment>
<keyword evidence="2" id="KW-1185">Reference proteome</keyword>
<evidence type="ECO:0000313" key="1">
    <source>
        <dbReference type="EMBL" id="MDR6715031.1"/>
    </source>
</evidence>
<dbReference type="Proteomes" id="UP001259587">
    <property type="component" value="Unassembled WGS sequence"/>
</dbReference>
<accession>A0ACC6K9G4</accession>